<proteinExistence type="predicted"/>
<protein>
    <submittedName>
        <fullName evidence="1">XisI protein</fullName>
    </submittedName>
</protein>
<dbReference type="InterPro" id="IPR035943">
    <property type="entry name" value="XisI-like_sf"/>
</dbReference>
<sequence length="111" mass="12593">MDKLEDYRQIIRTVLTPYTKITYANVPVRNMAVFDDEHGQYLIMSDGWDGVRHLHGCLIHVEIIGDRLWVQRDGTEDGVTDELVAAGVLKQDIVLGFQEPSVRKYTGYGVA</sequence>
<comment type="caution">
    <text evidence="1">The sequence shown here is derived from an EMBL/GenBank/DDBJ whole genome shotgun (WGS) entry which is preliminary data.</text>
</comment>
<evidence type="ECO:0000313" key="1">
    <source>
        <dbReference type="EMBL" id="PZO43276.1"/>
    </source>
</evidence>
<evidence type="ECO:0000313" key="2">
    <source>
        <dbReference type="Proteomes" id="UP000249467"/>
    </source>
</evidence>
<dbReference type="EMBL" id="QBML01000005">
    <property type="protein sequence ID" value="PZO43276.1"/>
    <property type="molecule type" value="Genomic_DNA"/>
</dbReference>
<organism evidence="1 2">
    <name type="scientific">Pseudanabaena frigida</name>
    <dbReference type="NCBI Taxonomy" id="945775"/>
    <lineage>
        <taxon>Bacteria</taxon>
        <taxon>Bacillati</taxon>
        <taxon>Cyanobacteriota</taxon>
        <taxon>Cyanophyceae</taxon>
        <taxon>Pseudanabaenales</taxon>
        <taxon>Pseudanabaenaceae</taxon>
        <taxon>Pseudanabaena</taxon>
    </lineage>
</organism>
<reference evidence="1 2" key="1">
    <citation type="submission" date="2018-04" db="EMBL/GenBank/DDBJ databases">
        <authorList>
            <person name="Go L.Y."/>
            <person name="Mitchell J.A."/>
        </authorList>
    </citation>
    <scope>NUCLEOTIDE SEQUENCE [LARGE SCALE GENOMIC DNA]</scope>
    <source>
        <strain evidence="1">ULC066bin1</strain>
    </source>
</reference>
<name>A0A2W4WEF6_9CYAN</name>
<dbReference type="Gene3D" id="3.30.310.110">
    <property type="entry name" value="XisI-like"/>
    <property type="match status" value="1"/>
</dbReference>
<dbReference type="AlphaFoldDB" id="A0A2W4WEF6"/>
<dbReference type="CDD" id="cd16382">
    <property type="entry name" value="XisI-like"/>
    <property type="match status" value="1"/>
</dbReference>
<accession>A0A2W4WEF6</accession>
<gene>
    <name evidence="1" type="ORF">DCF19_04805</name>
</gene>
<dbReference type="InterPro" id="IPR014968">
    <property type="entry name" value="XisI"/>
</dbReference>
<reference evidence="1 2" key="2">
    <citation type="submission" date="2018-06" db="EMBL/GenBank/DDBJ databases">
        <title>Metagenomic assembly of (sub)arctic Cyanobacteria and their associated microbiome from non-axenic cultures.</title>
        <authorList>
            <person name="Baurain D."/>
        </authorList>
    </citation>
    <scope>NUCLEOTIDE SEQUENCE [LARGE SCALE GENOMIC DNA]</scope>
    <source>
        <strain evidence="1">ULC066bin1</strain>
    </source>
</reference>
<dbReference type="Pfam" id="PF08869">
    <property type="entry name" value="XisI"/>
    <property type="match status" value="1"/>
</dbReference>
<dbReference type="Proteomes" id="UP000249467">
    <property type="component" value="Unassembled WGS sequence"/>
</dbReference>
<dbReference type="SUPFAM" id="SSF143847">
    <property type="entry name" value="XisI-like"/>
    <property type="match status" value="1"/>
</dbReference>